<feature type="transmembrane region" description="Helical" evidence="1">
    <location>
        <begin position="76"/>
        <end position="100"/>
    </location>
</feature>
<evidence type="ECO:0000256" key="1">
    <source>
        <dbReference type="SAM" id="Phobius"/>
    </source>
</evidence>
<name>A0A210QTC0_MIZYE</name>
<organism evidence="2 3">
    <name type="scientific">Mizuhopecten yessoensis</name>
    <name type="common">Japanese scallop</name>
    <name type="synonym">Patinopecten yessoensis</name>
    <dbReference type="NCBI Taxonomy" id="6573"/>
    <lineage>
        <taxon>Eukaryota</taxon>
        <taxon>Metazoa</taxon>
        <taxon>Spiralia</taxon>
        <taxon>Lophotrochozoa</taxon>
        <taxon>Mollusca</taxon>
        <taxon>Bivalvia</taxon>
        <taxon>Autobranchia</taxon>
        <taxon>Pteriomorphia</taxon>
        <taxon>Pectinida</taxon>
        <taxon>Pectinoidea</taxon>
        <taxon>Pectinidae</taxon>
        <taxon>Mizuhopecten</taxon>
    </lineage>
</organism>
<comment type="caution">
    <text evidence="2">The sequence shown here is derived from an EMBL/GenBank/DDBJ whole genome shotgun (WGS) entry which is preliminary data.</text>
</comment>
<keyword evidence="3" id="KW-1185">Reference proteome</keyword>
<keyword evidence="1" id="KW-0812">Transmembrane</keyword>
<feature type="transmembrane region" description="Helical" evidence="1">
    <location>
        <begin position="155"/>
        <end position="175"/>
    </location>
</feature>
<proteinExistence type="predicted"/>
<dbReference type="Proteomes" id="UP000242188">
    <property type="component" value="Unassembled WGS sequence"/>
</dbReference>
<reference evidence="2 3" key="1">
    <citation type="journal article" date="2017" name="Nat. Ecol. Evol.">
        <title>Scallop genome provides insights into evolution of bilaterian karyotype and development.</title>
        <authorList>
            <person name="Wang S."/>
            <person name="Zhang J."/>
            <person name="Jiao W."/>
            <person name="Li J."/>
            <person name="Xun X."/>
            <person name="Sun Y."/>
            <person name="Guo X."/>
            <person name="Huan P."/>
            <person name="Dong B."/>
            <person name="Zhang L."/>
            <person name="Hu X."/>
            <person name="Sun X."/>
            <person name="Wang J."/>
            <person name="Zhao C."/>
            <person name="Wang Y."/>
            <person name="Wang D."/>
            <person name="Huang X."/>
            <person name="Wang R."/>
            <person name="Lv J."/>
            <person name="Li Y."/>
            <person name="Zhang Z."/>
            <person name="Liu B."/>
            <person name="Lu W."/>
            <person name="Hui Y."/>
            <person name="Liang J."/>
            <person name="Zhou Z."/>
            <person name="Hou R."/>
            <person name="Li X."/>
            <person name="Liu Y."/>
            <person name="Li H."/>
            <person name="Ning X."/>
            <person name="Lin Y."/>
            <person name="Zhao L."/>
            <person name="Xing Q."/>
            <person name="Dou J."/>
            <person name="Li Y."/>
            <person name="Mao J."/>
            <person name="Guo H."/>
            <person name="Dou H."/>
            <person name="Li T."/>
            <person name="Mu C."/>
            <person name="Jiang W."/>
            <person name="Fu Q."/>
            <person name="Fu X."/>
            <person name="Miao Y."/>
            <person name="Liu J."/>
            <person name="Yu Q."/>
            <person name="Li R."/>
            <person name="Liao H."/>
            <person name="Li X."/>
            <person name="Kong Y."/>
            <person name="Jiang Z."/>
            <person name="Chourrout D."/>
            <person name="Li R."/>
            <person name="Bao Z."/>
        </authorList>
    </citation>
    <scope>NUCLEOTIDE SEQUENCE [LARGE SCALE GENOMIC DNA]</scope>
    <source>
        <strain evidence="2 3">PY_sf001</strain>
    </source>
</reference>
<evidence type="ECO:0000313" key="3">
    <source>
        <dbReference type="Proteomes" id="UP000242188"/>
    </source>
</evidence>
<dbReference type="AlphaFoldDB" id="A0A210QTC0"/>
<feature type="transmembrane region" description="Helical" evidence="1">
    <location>
        <begin position="112"/>
        <end position="135"/>
    </location>
</feature>
<protein>
    <recommendedName>
        <fullName evidence="4">Transmembrane protein</fullName>
    </recommendedName>
</protein>
<keyword evidence="1" id="KW-0472">Membrane</keyword>
<keyword evidence="1" id="KW-1133">Transmembrane helix</keyword>
<sequence>MVFLCPTVLDIVALAVTVVSVALQYLSFFYPEWWSYKHVSSALVERTKTVGMYQTVECLPKCETKLLVNIEGDYEWLFISRIFEVFACFLCILALFMHVLYLPIRKEGVRSVAIYLLGAAGLFALGGSFVFAALYDSLGDGLAAGTHSASFPFGINILAGFLHILASALTAVATVKAAGHGGDSDMASIV</sequence>
<dbReference type="EMBL" id="NEDP02002015">
    <property type="protein sequence ID" value="OWF51965.1"/>
    <property type="molecule type" value="Genomic_DNA"/>
</dbReference>
<evidence type="ECO:0000313" key="2">
    <source>
        <dbReference type="EMBL" id="OWF51965.1"/>
    </source>
</evidence>
<gene>
    <name evidence="2" type="ORF">KP79_PYT18459</name>
</gene>
<accession>A0A210QTC0</accession>
<dbReference type="OrthoDB" id="6052010at2759"/>
<feature type="transmembrane region" description="Helical" evidence="1">
    <location>
        <begin position="7"/>
        <end position="30"/>
    </location>
</feature>
<evidence type="ECO:0008006" key="4">
    <source>
        <dbReference type="Google" id="ProtNLM"/>
    </source>
</evidence>